<evidence type="ECO:0000313" key="7">
    <source>
        <dbReference type="EMBL" id="MBM0142072.1"/>
    </source>
</evidence>
<keyword evidence="8" id="KW-1185">Reference proteome</keyword>
<evidence type="ECO:0000256" key="4">
    <source>
        <dbReference type="ARBA" id="ARBA00022833"/>
    </source>
</evidence>
<dbReference type="Gene3D" id="3.40.140.10">
    <property type="entry name" value="Cytidine Deaminase, domain 2"/>
    <property type="match status" value="1"/>
</dbReference>
<evidence type="ECO:0000256" key="1">
    <source>
        <dbReference type="ARBA" id="ARBA00022670"/>
    </source>
</evidence>
<protein>
    <submittedName>
        <fullName evidence="7">Mov34/MPN/PAD-1 family protein</fullName>
    </submittedName>
</protein>
<keyword evidence="4" id="KW-0862">Zinc</keyword>
<dbReference type="InterPro" id="IPR028090">
    <property type="entry name" value="JAB_dom_prok"/>
</dbReference>
<reference evidence="7 8" key="1">
    <citation type="submission" date="2020-12" db="EMBL/GenBank/DDBJ databases">
        <title>Genome of Pca MAFF 106156.</title>
        <authorList>
            <person name="Fujikawa T."/>
            <person name="Inoue Y."/>
        </authorList>
    </citation>
    <scope>NUCLEOTIDE SEQUENCE [LARGE SCALE GENOMIC DNA]</scope>
    <source>
        <strain evidence="7 8">MAFF 106156</strain>
    </source>
</reference>
<dbReference type="EMBL" id="JAEVFO010000074">
    <property type="protein sequence ID" value="MBM0142072.1"/>
    <property type="molecule type" value="Genomic_DNA"/>
</dbReference>
<gene>
    <name evidence="7" type="ORF">JHZ66_25245</name>
</gene>
<comment type="caution">
    <text evidence="7">The sequence shown here is derived from an EMBL/GenBank/DDBJ whole genome shotgun (WGS) entry which is preliminary data.</text>
</comment>
<keyword evidence="2" id="KW-0479">Metal-binding</keyword>
<evidence type="ECO:0000256" key="3">
    <source>
        <dbReference type="ARBA" id="ARBA00022801"/>
    </source>
</evidence>
<feature type="domain" description="JAB" evidence="6">
    <location>
        <begin position="37"/>
        <end position="135"/>
    </location>
</feature>
<organism evidence="7 8">
    <name type="scientific">Pseudomonas cannabina pv. alisalensis</name>
    <dbReference type="NCBI Taxonomy" id="757414"/>
    <lineage>
        <taxon>Bacteria</taxon>
        <taxon>Pseudomonadati</taxon>
        <taxon>Pseudomonadota</taxon>
        <taxon>Gammaproteobacteria</taxon>
        <taxon>Pseudomonadales</taxon>
        <taxon>Pseudomonadaceae</taxon>
        <taxon>Pseudomonas</taxon>
    </lineage>
</organism>
<dbReference type="Proteomes" id="UP000644195">
    <property type="component" value="Unassembled WGS sequence"/>
</dbReference>
<keyword evidence="5" id="KW-0482">Metalloprotease</keyword>
<dbReference type="Pfam" id="PF14464">
    <property type="entry name" value="Prok-JAB"/>
    <property type="match status" value="1"/>
</dbReference>
<keyword evidence="1" id="KW-0645">Protease</keyword>
<name>A0ABS1XKP9_PSEC1</name>
<dbReference type="SUPFAM" id="SSF102712">
    <property type="entry name" value="JAB1/MPN domain"/>
    <property type="match status" value="1"/>
</dbReference>
<evidence type="ECO:0000313" key="8">
    <source>
        <dbReference type="Proteomes" id="UP000644195"/>
    </source>
</evidence>
<keyword evidence="3" id="KW-0378">Hydrolase</keyword>
<proteinExistence type="predicted"/>
<accession>A0ABS1XKP9</accession>
<evidence type="ECO:0000256" key="5">
    <source>
        <dbReference type="ARBA" id="ARBA00023049"/>
    </source>
</evidence>
<evidence type="ECO:0000259" key="6">
    <source>
        <dbReference type="Pfam" id="PF14464"/>
    </source>
</evidence>
<sequence>MPEQGFRFRIPGAQWQIEFCGESLRALGQHVQHGFNTVEVAGQLFTRDINGPVVRVDKVTNPVSRWARYAGVRLDLNVIQKERYRLFREGLHCLGFWHSHPEACPSPSHADLALAAEQAVASGDDFTGLIFVIIGYSPFPEGLGVWVHDGTQLWRAEHIEKQG</sequence>
<dbReference type="RefSeq" id="WP_057414501.1">
    <property type="nucleotide sequence ID" value="NZ_JAEVFO010000074.1"/>
</dbReference>
<evidence type="ECO:0000256" key="2">
    <source>
        <dbReference type="ARBA" id="ARBA00022723"/>
    </source>
</evidence>